<feature type="non-terminal residue" evidence="1">
    <location>
        <position position="261"/>
    </location>
</feature>
<dbReference type="EMBL" id="CAJVPW010027027">
    <property type="protein sequence ID" value="CAG8714284.1"/>
    <property type="molecule type" value="Genomic_DNA"/>
</dbReference>
<name>A0ACA9PS73_9GLOM</name>
<feature type="non-terminal residue" evidence="1">
    <location>
        <position position="1"/>
    </location>
</feature>
<comment type="caution">
    <text evidence="1">The sequence shown here is derived from an EMBL/GenBank/DDBJ whole genome shotgun (WGS) entry which is preliminary data.</text>
</comment>
<accession>A0ACA9PS73</accession>
<keyword evidence="2" id="KW-1185">Reference proteome</keyword>
<proteinExistence type="predicted"/>
<sequence>RCTYPQEIVLRVTCGTARVRKLQILSHHYKIASKLEIYVGSIQQKISTNTSDNDNSNERANYKARELKSVKLDAEGEFIRLVARSCHENPLNQHKQIGIVAITVMASPETCIVPIDSMTIDCSQNDHQNFTSLYSILPNSSSANNSSTALPDQVEVDKPATSPITSPNEFILLNAKNTADLISAFERAKQNASAEDVSRLDSLKRRAIDEEDFDNADKYKVIISYLEEEGLDLDESGEVIVLDSLDPELADIIGLADDSSE</sequence>
<reference evidence="1" key="1">
    <citation type="submission" date="2021-06" db="EMBL/GenBank/DDBJ databases">
        <authorList>
            <person name="Kallberg Y."/>
            <person name="Tangrot J."/>
            <person name="Rosling A."/>
        </authorList>
    </citation>
    <scope>NUCLEOTIDE SEQUENCE</scope>
    <source>
        <strain evidence="1">28 12/20/2015</strain>
    </source>
</reference>
<evidence type="ECO:0000313" key="1">
    <source>
        <dbReference type="EMBL" id="CAG8714284.1"/>
    </source>
</evidence>
<evidence type="ECO:0000313" key="2">
    <source>
        <dbReference type="Proteomes" id="UP000789366"/>
    </source>
</evidence>
<gene>
    <name evidence="1" type="ORF">SPELUC_LOCUS12010</name>
</gene>
<organism evidence="1 2">
    <name type="scientific">Cetraspora pellucida</name>
    <dbReference type="NCBI Taxonomy" id="1433469"/>
    <lineage>
        <taxon>Eukaryota</taxon>
        <taxon>Fungi</taxon>
        <taxon>Fungi incertae sedis</taxon>
        <taxon>Mucoromycota</taxon>
        <taxon>Glomeromycotina</taxon>
        <taxon>Glomeromycetes</taxon>
        <taxon>Diversisporales</taxon>
        <taxon>Gigasporaceae</taxon>
        <taxon>Cetraspora</taxon>
    </lineage>
</organism>
<dbReference type="Proteomes" id="UP000789366">
    <property type="component" value="Unassembled WGS sequence"/>
</dbReference>
<protein>
    <submittedName>
        <fullName evidence="1">11725_t:CDS:1</fullName>
    </submittedName>
</protein>